<dbReference type="SMART" id="SM00368">
    <property type="entry name" value="LRR_RI"/>
    <property type="match status" value="2"/>
</dbReference>
<dbReference type="PANTHER" id="PTHR47679">
    <property type="entry name" value="PROTEIN TORNADO 1"/>
    <property type="match status" value="1"/>
</dbReference>
<keyword evidence="1" id="KW-0677">Repeat</keyword>
<evidence type="ECO:0000256" key="1">
    <source>
        <dbReference type="ARBA" id="ARBA00022737"/>
    </source>
</evidence>
<evidence type="ECO:0000313" key="5">
    <source>
        <dbReference type="EMBL" id="KAL1495250.1"/>
    </source>
</evidence>
<dbReference type="GO" id="GO:0003677">
    <property type="term" value="F:DNA binding"/>
    <property type="evidence" value="ECO:0007669"/>
    <property type="project" value="InterPro"/>
</dbReference>
<gene>
    <name evidence="5" type="ORF">AB1Y20_017111</name>
</gene>
<dbReference type="Proteomes" id="UP001515480">
    <property type="component" value="Unassembled WGS sequence"/>
</dbReference>
<protein>
    <recommendedName>
        <fullName evidence="4">TIR domain-containing protein</fullName>
    </recommendedName>
</protein>
<dbReference type="InterPro" id="IPR035897">
    <property type="entry name" value="Toll_tir_struct_dom_sf"/>
</dbReference>
<dbReference type="Pfam" id="PF16095">
    <property type="entry name" value="COR-A"/>
    <property type="match status" value="1"/>
</dbReference>
<keyword evidence="2" id="KW-0175">Coiled coil</keyword>
<evidence type="ECO:0000259" key="4">
    <source>
        <dbReference type="PROSITE" id="PS50104"/>
    </source>
</evidence>
<feature type="compositionally biased region" description="Pro residues" evidence="3">
    <location>
        <begin position="1097"/>
        <end position="1111"/>
    </location>
</feature>
<feature type="region of interest" description="Disordered" evidence="3">
    <location>
        <begin position="870"/>
        <end position="914"/>
    </location>
</feature>
<feature type="compositionally biased region" description="Low complexity" evidence="3">
    <location>
        <begin position="375"/>
        <end position="395"/>
    </location>
</feature>
<feature type="compositionally biased region" description="Low complexity" evidence="3">
    <location>
        <begin position="1132"/>
        <end position="1151"/>
    </location>
</feature>
<evidence type="ECO:0000256" key="2">
    <source>
        <dbReference type="SAM" id="Coils"/>
    </source>
</evidence>
<dbReference type="Pfam" id="PF13516">
    <property type="entry name" value="LRR_6"/>
    <property type="match status" value="2"/>
</dbReference>
<dbReference type="SUPFAM" id="SSF52540">
    <property type="entry name" value="P-loop containing nucleoside triphosphate hydrolases"/>
    <property type="match status" value="1"/>
</dbReference>
<dbReference type="EMBL" id="JBGBPQ010000033">
    <property type="protein sequence ID" value="KAL1495250.1"/>
    <property type="molecule type" value="Genomic_DNA"/>
</dbReference>
<feature type="region of interest" description="Disordered" evidence="3">
    <location>
        <begin position="971"/>
        <end position="996"/>
    </location>
</feature>
<evidence type="ECO:0000313" key="6">
    <source>
        <dbReference type="Proteomes" id="UP001515480"/>
    </source>
</evidence>
<feature type="compositionally biased region" description="Low complexity" evidence="3">
    <location>
        <begin position="1112"/>
        <end position="1121"/>
    </location>
</feature>
<feature type="coiled-coil region" evidence="2">
    <location>
        <begin position="118"/>
        <end position="203"/>
    </location>
</feature>
<feature type="compositionally biased region" description="Pro residues" evidence="3">
    <location>
        <begin position="882"/>
        <end position="898"/>
    </location>
</feature>
<dbReference type="Gene3D" id="1.20.5.190">
    <property type="match status" value="1"/>
</dbReference>
<accession>A0AB34I822</accession>
<feature type="compositionally biased region" description="Polar residues" evidence="3">
    <location>
        <begin position="396"/>
        <end position="405"/>
    </location>
</feature>
<evidence type="ECO:0000256" key="3">
    <source>
        <dbReference type="SAM" id="MobiDB-lite"/>
    </source>
</evidence>
<sequence>MALLSAGQRKAKFTNLTAEQALQLAKELGENSTLTSLHLSDNKLGDESGKVIGAALEKNSTLTKLYLGDNNLGDESMKAINAALKRNEQVKAAAEKGAAEKGAAEKMAAADKAASEKAAEEKGAAEKAAAEKAAAEKAAAEKAAAEKAAAEKAAAEKAAAEKVEVEKAAAEKAAAEKAAAEKAAAEKAAAEKAAAEKAAAEKAEVAKAAGKEAATELEIAKLERTLAEMAGTLELEQGVPFPHVRLQIFGRGGVGKSSTINAMCGKPMEVDLPSTAGAQLPLLQIRRQTLAFGCDASVLCKYDPEPGTKEESLALAAHAAAALQGAPQVTGQSMLEKVAAQEEERAQEAAQMVEVAETSKTAKAVQAEELAVAKAPPVEARAPPAAAAPEPTAAPSTSGKSDSTPASPPLRPPTSARTAKAPPAQAPPRVVDPKMVIEYREGKRKQELVLHVQDSGGQPRFHSLLDLLHAGQACIGAVCFSLPELCDDETQDECVDELRLQLDTFASRGSATPLLLVGTHKGEVAGGLEVQKELSALLDRELKGCPAYGNLVRNDKEELAFFGVENSAGIDGDATIRALIVAIESTARALPSMNLRVPPGWIAVYDQLSKLSSAQPPRPHLPRAELLEVAGSCGLPHMPAKVSLEREVDVMLGFLHALGAVLWFDLPKLRELVVCDPQWLIDGVSRIIRNFEIHRFDVDKEAVRKADSEWEELTCNGMLHHKLLKYLWSEPKYKGQQPALLQLMEHFSFLASPAFAEPAVSRLTRHHASPAFTRHLPSRSTRHHASPAQRLTCLCTPYLPSRLTRLHAPPAFTPHLPSLLTRLRTPHPPSHASPAITPHLPTHASPAFAPPGITPHPPSRLTCLHASPAFTRHPPNASPTFTPDPPSHASPAITPYPPSRLTRPTAHPPSRLTCLHAPPAFTRHLPSRLTRLHASPVERLTRLHSSPAFTRLTCLRTPHPPYRLTRLHAPPACTPHLPSPHPPSRLTRPTPHQPSRLTRLRAPPAFTPHPPNTSPAFASPAMTPHPPSRLTCYHTPRASRATHLHALPAFTRCPPSRAARLHTPPAFTRHPPSRATRLHAPPAFTPHPPSRLTRLTPPLPPSPHLPSPHPPSRLTRLHAPPAFTPHPPAPATAPLHASPAYTRHTPPSRLTRLRLTCLRAPPAFARHPPSPHPPSRLTRHHTSPAFTPHLPSHLTCHHAPPACTRHPPARAACLHALPAFTPHPPSRLTHLHASPAFTPHPPSRLTRLHASPAFTCHPPSRATRLHVPPAFMPHLPSRLTCLHASPAFTPHPPSRLTRHQPSPPSRLTCDEIKYIVPALLTKPIAPPSSLSSETCCLVLHFELADRFPAKRNLVVKEAALNKGFLPQGLIHHLFGSAAGWTYHTTDGLEPRLGRGSAHVSFGLQQLVLEHVRRQPFLIRCTIVGIGKDSVGGAAYAACNRLRLLTDQVMQRFPALRYRMLLPLRSARDTLIDVQQLAAAGDVAVFVRDQPWNINRVKEELSVWLRPPTPPSLYDCFFSYSHHGAFDSPFIQRVHDATTVWCHVAFLDQYSLKPGVDLAFACMLAIVNSRLLVPLISWSSLRRLSVLTTDSECNYYLLELTLIVLLKELYEVPVLPIFVGASDTDGSPDASADLFACRPPKASTYDGLSNELDKATNKPVHDSRIVFDRMPTVAVRTVTEQIRRFFERQGKEVPPELANLTVNAVVNKLRGSKGVVTWKSSSSHSGSRKQHWGLEMRVAEEVHYAIEATPPELPKLKFAKPAHPGEQDKAFEQLARDMKEMKSDIKEVKSDIKEVKSDVKEVKSDVKVVLHLSEAHFKLLSTLLKGADRLAPKLICFLPTKFKEKGKLLDLIRHPKAWFSQRVRVFFVDPISLTLANTNGGDGFELVFPKDWVTKALPYVKVGLTVLKVAAVAGKLAGFPAIPDLKAVMGEWVDSQLEAVNELRSHGLHKMEEMMGGQQFAEELLGKVEEQCAEMLTDTFDEARMSKGNELSKMLQEPLQKSLRELDNLLKQQHPNWKEQCGLVLAVAQDGSIEWVLPEHVEEFTMKGALFRMGKSLQ</sequence>
<dbReference type="GO" id="GO:0030527">
    <property type="term" value="F:structural constituent of chromatin"/>
    <property type="evidence" value="ECO:0007669"/>
    <property type="project" value="InterPro"/>
</dbReference>
<proteinExistence type="predicted"/>
<comment type="caution">
    <text evidence="5">The sequence shown here is derived from an EMBL/GenBank/DDBJ whole genome shotgun (WGS) entry which is preliminary data.</text>
</comment>
<dbReference type="GO" id="GO:0030261">
    <property type="term" value="P:chromosome condensation"/>
    <property type="evidence" value="ECO:0007669"/>
    <property type="project" value="InterPro"/>
</dbReference>
<dbReference type="InterPro" id="IPR036388">
    <property type="entry name" value="WH-like_DNA-bd_sf"/>
</dbReference>
<dbReference type="InterPro" id="IPR027417">
    <property type="entry name" value="P-loop_NTPase"/>
</dbReference>
<dbReference type="SUPFAM" id="SSF52047">
    <property type="entry name" value="RNI-like"/>
    <property type="match status" value="1"/>
</dbReference>
<dbReference type="Gene3D" id="1.10.10.10">
    <property type="entry name" value="Winged helix-like DNA-binding domain superfamily/Winged helix DNA-binding domain"/>
    <property type="match status" value="1"/>
</dbReference>
<dbReference type="PANTHER" id="PTHR47679:SF2">
    <property type="entry name" value="C-TERMINAL OF ROC (COR) DOMAIN-CONTAINING PROTEIN"/>
    <property type="match status" value="1"/>
</dbReference>
<dbReference type="SUPFAM" id="SSF52200">
    <property type="entry name" value="Toll/Interleukin receptor TIR domain"/>
    <property type="match status" value="1"/>
</dbReference>
<reference evidence="5 6" key="1">
    <citation type="journal article" date="2024" name="Science">
        <title>Giant polyketide synthase enzymes in the biosynthesis of giant marine polyether toxins.</title>
        <authorList>
            <person name="Fallon T.R."/>
            <person name="Shende V.V."/>
            <person name="Wierzbicki I.H."/>
            <person name="Pendleton A.L."/>
            <person name="Watervoot N.F."/>
            <person name="Auber R.P."/>
            <person name="Gonzalez D.J."/>
            <person name="Wisecaver J.H."/>
            <person name="Moore B.S."/>
        </authorList>
    </citation>
    <scope>NUCLEOTIDE SEQUENCE [LARGE SCALE GENOMIC DNA]</scope>
    <source>
        <strain evidence="5 6">12B1</strain>
    </source>
</reference>
<dbReference type="InterPro" id="IPR000157">
    <property type="entry name" value="TIR_dom"/>
</dbReference>
<feature type="domain" description="TIR" evidence="4">
    <location>
        <begin position="1511"/>
        <end position="1655"/>
    </location>
</feature>
<dbReference type="GO" id="GO:0007165">
    <property type="term" value="P:signal transduction"/>
    <property type="evidence" value="ECO:0007669"/>
    <property type="project" value="InterPro"/>
</dbReference>
<feature type="coiled-coil region" evidence="2">
    <location>
        <begin position="1770"/>
        <end position="1804"/>
    </location>
</feature>
<feature type="region of interest" description="Disordered" evidence="3">
    <location>
        <begin position="1063"/>
        <end position="1151"/>
    </location>
</feature>
<dbReference type="InterPro" id="IPR009970">
    <property type="entry name" value="HC2"/>
</dbReference>
<dbReference type="Pfam" id="PF07382">
    <property type="entry name" value="HC2"/>
    <property type="match status" value="1"/>
</dbReference>
<organism evidence="5 6">
    <name type="scientific">Prymnesium parvum</name>
    <name type="common">Toxic golden alga</name>
    <dbReference type="NCBI Taxonomy" id="97485"/>
    <lineage>
        <taxon>Eukaryota</taxon>
        <taxon>Haptista</taxon>
        <taxon>Haptophyta</taxon>
        <taxon>Prymnesiophyceae</taxon>
        <taxon>Prymnesiales</taxon>
        <taxon>Prymnesiaceae</taxon>
        <taxon>Prymnesium</taxon>
    </lineage>
</organism>
<keyword evidence="6" id="KW-1185">Reference proteome</keyword>
<name>A0AB34I822_PRYPA</name>
<dbReference type="Gene3D" id="3.80.10.10">
    <property type="entry name" value="Ribonuclease Inhibitor"/>
    <property type="match status" value="1"/>
</dbReference>
<dbReference type="InterPro" id="IPR001611">
    <property type="entry name" value="Leu-rich_rpt"/>
</dbReference>
<dbReference type="PROSITE" id="PS50104">
    <property type="entry name" value="TIR"/>
    <property type="match status" value="1"/>
</dbReference>
<dbReference type="InterPro" id="IPR032171">
    <property type="entry name" value="COR-A"/>
</dbReference>
<feature type="region of interest" description="Disordered" evidence="3">
    <location>
        <begin position="375"/>
        <end position="430"/>
    </location>
</feature>
<dbReference type="Gene3D" id="3.40.50.10140">
    <property type="entry name" value="Toll/interleukin-1 receptor homology (TIR) domain"/>
    <property type="match status" value="1"/>
</dbReference>
<feature type="compositionally biased region" description="Pro residues" evidence="3">
    <location>
        <begin position="1122"/>
        <end position="1131"/>
    </location>
</feature>
<dbReference type="InterPro" id="IPR032675">
    <property type="entry name" value="LRR_dom_sf"/>
</dbReference>